<dbReference type="PROSITE" id="PS50850">
    <property type="entry name" value="MFS"/>
    <property type="match status" value="1"/>
</dbReference>
<dbReference type="PRINTS" id="PR01035">
    <property type="entry name" value="TCRTETA"/>
</dbReference>
<evidence type="ECO:0000256" key="5">
    <source>
        <dbReference type="ARBA" id="ARBA00023136"/>
    </source>
</evidence>
<reference evidence="9 10" key="1">
    <citation type="submission" date="2024-04" db="EMBL/GenBank/DDBJ databases">
        <title>Phyllosticta paracitricarpa is synonymous to the EU quarantine fungus P. citricarpa based on phylogenomic analyses.</title>
        <authorList>
            <consortium name="Lawrence Berkeley National Laboratory"/>
            <person name="Van Ingen-Buijs V.A."/>
            <person name="Van Westerhoven A.C."/>
            <person name="Haridas S."/>
            <person name="Skiadas P."/>
            <person name="Martin F."/>
            <person name="Groenewald J.Z."/>
            <person name="Crous P.W."/>
            <person name="Seidl M.F."/>
        </authorList>
    </citation>
    <scope>NUCLEOTIDE SEQUENCE [LARGE SCALE GENOMIC DNA]</scope>
    <source>
        <strain evidence="9 10">CBS 122670</strain>
    </source>
</reference>
<feature type="transmembrane region" description="Helical" evidence="7">
    <location>
        <begin position="345"/>
        <end position="375"/>
    </location>
</feature>
<evidence type="ECO:0000259" key="8">
    <source>
        <dbReference type="PROSITE" id="PS50850"/>
    </source>
</evidence>
<feature type="domain" description="Major facilitator superfamily (MFS) profile" evidence="8">
    <location>
        <begin position="131"/>
        <end position="553"/>
    </location>
</feature>
<dbReference type="SUPFAM" id="SSF103473">
    <property type="entry name" value="MFS general substrate transporter"/>
    <property type="match status" value="1"/>
</dbReference>
<evidence type="ECO:0000256" key="3">
    <source>
        <dbReference type="ARBA" id="ARBA00022692"/>
    </source>
</evidence>
<feature type="compositionally biased region" description="Low complexity" evidence="6">
    <location>
        <begin position="1"/>
        <end position="42"/>
    </location>
</feature>
<evidence type="ECO:0000313" key="9">
    <source>
        <dbReference type="EMBL" id="KAK7552675.1"/>
    </source>
</evidence>
<keyword evidence="3 7" id="KW-0812">Transmembrane</keyword>
<feature type="transmembrane region" description="Helical" evidence="7">
    <location>
        <begin position="202"/>
        <end position="220"/>
    </location>
</feature>
<dbReference type="PANTHER" id="PTHR23504">
    <property type="entry name" value="MAJOR FACILITATOR SUPERFAMILY DOMAIN-CONTAINING PROTEIN 10"/>
    <property type="match status" value="1"/>
</dbReference>
<dbReference type="PANTHER" id="PTHR23504:SF3">
    <property type="entry name" value="MAJOR FACILITATOR SUPERFAMILY (MFS) PROFILE DOMAIN-CONTAINING PROTEIN"/>
    <property type="match status" value="1"/>
</dbReference>
<keyword evidence="10" id="KW-1185">Reference proteome</keyword>
<keyword evidence="5 7" id="KW-0472">Membrane</keyword>
<evidence type="ECO:0000256" key="2">
    <source>
        <dbReference type="ARBA" id="ARBA00022448"/>
    </source>
</evidence>
<comment type="caution">
    <text evidence="9">The sequence shown here is derived from an EMBL/GenBank/DDBJ whole genome shotgun (WGS) entry which is preliminary data.</text>
</comment>
<gene>
    <name evidence="9" type="ORF">IWX46DRAFT_520023</name>
</gene>
<accession>A0ABR1MLN5</accession>
<feature type="transmembrane region" description="Helical" evidence="7">
    <location>
        <begin position="426"/>
        <end position="444"/>
    </location>
</feature>
<dbReference type="InterPro" id="IPR020846">
    <property type="entry name" value="MFS_dom"/>
</dbReference>
<feature type="compositionally biased region" description="Acidic residues" evidence="6">
    <location>
        <begin position="111"/>
        <end position="123"/>
    </location>
</feature>
<sequence>MQWFRAKTSATSTTTQQHHPSSSSSSPSSSSFRPSSSKSSKSILRGQDESTPLLSGGTTATAAAAAVAVETAGDAPLVVGGNGSLLASGGAGRKHEGQPGYGTETSSRDSGDEEEEEEEEYEDDRPLPTAQLFLVCYARFVEPLAFFCIFPFINKMIMDTGDVKEEDLGFYSGLIESLFSFTQMLVMIPWGRAADRIGRKPVLLFSMTGIALSISIFGMAKSFWQMVLFRCMAGIFGGVIVTVRAMISEMSTPKTQARAFSWFSTSSNIGIMVGPLIGGALSNPAEQLPSVFGNSRFLKDHPYCLPGFVIGGIAWTALLANASFTKETLKRKSSGSSSFSKPMSMWEVLCAPGVGMVLFLYFWTMVIALSFTAVFPVFLFTRPELGGYGFSPLQISLYMALVGISQTLWVLLVFPPLQRRYSTGAVFRACGLFWPLVFILYPVASLLLRAGFVRAFWVVALLNAVLGGGVAMAYTCSTLTLNDISPSPATLGTLNAIALSLGSGIRAFAPAAFASFYAVGVRGHLLGGYLVWLVFFVLVVGFAVAVRWLPPGAEGDVKVLAERKKRGGKL</sequence>
<dbReference type="Gene3D" id="1.20.1250.20">
    <property type="entry name" value="MFS general substrate transporter like domains"/>
    <property type="match status" value="1"/>
</dbReference>
<protein>
    <submittedName>
        <fullName evidence="9">Major facilitator superfamily domain-containing protein</fullName>
    </submittedName>
</protein>
<feature type="transmembrane region" description="Helical" evidence="7">
    <location>
        <begin position="168"/>
        <end position="190"/>
    </location>
</feature>
<dbReference type="Proteomes" id="UP001365128">
    <property type="component" value="Unassembled WGS sequence"/>
</dbReference>
<evidence type="ECO:0000256" key="7">
    <source>
        <dbReference type="SAM" id="Phobius"/>
    </source>
</evidence>
<comment type="subcellular location">
    <subcellularLocation>
        <location evidence="1">Membrane</location>
        <topology evidence="1">Multi-pass membrane protein</topology>
    </subcellularLocation>
</comment>
<feature type="transmembrane region" description="Helical" evidence="7">
    <location>
        <begin position="303"/>
        <end position="324"/>
    </location>
</feature>
<dbReference type="InterPro" id="IPR001958">
    <property type="entry name" value="Tet-R_TetA/multi-R_MdtG-like"/>
</dbReference>
<feature type="transmembrane region" description="Helical" evidence="7">
    <location>
        <begin position="132"/>
        <end position="153"/>
    </location>
</feature>
<keyword evidence="4 7" id="KW-1133">Transmembrane helix</keyword>
<feature type="region of interest" description="Disordered" evidence="6">
    <location>
        <begin position="1"/>
        <end position="62"/>
    </location>
</feature>
<feature type="transmembrane region" description="Helical" evidence="7">
    <location>
        <begin position="395"/>
        <end position="414"/>
    </location>
</feature>
<proteinExistence type="predicted"/>
<feature type="transmembrane region" description="Helical" evidence="7">
    <location>
        <begin position="456"/>
        <end position="481"/>
    </location>
</feature>
<evidence type="ECO:0000256" key="6">
    <source>
        <dbReference type="SAM" id="MobiDB-lite"/>
    </source>
</evidence>
<evidence type="ECO:0000313" key="10">
    <source>
        <dbReference type="Proteomes" id="UP001365128"/>
    </source>
</evidence>
<feature type="transmembrane region" description="Helical" evidence="7">
    <location>
        <begin position="259"/>
        <end position="283"/>
    </location>
</feature>
<feature type="transmembrane region" description="Helical" evidence="7">
    <location>
        <begin position="226"/>
        <end position="247"/>
    </location>
</feature>
<evidence type="ECO:0000256" key="1">
    <source>
        <dbReference type="ARBA" id="ARBA00004141"/>
    </source>
</evidence>
<dbReference type="InterPro" id="IPR011701">
    <property type="entry name" value="MFS"/>
</dbReference>
<dbReference type="EMBL" id="JBBPDW010000005">
    <property type="protein sequence ID" value="KAK7552675.1"/>
    <property type="molecule type" value="Genomic_DNA"/>
</dbReference>
<evidence type="ECO:0000256" key="4">
    <source>
        <dbReference type="ARBA" id="ARBA00022989"/>
    </source>
</evidence>
<dbReference type="Pfam" id="PF07690">
    <property type="entry name" value="MFS_1"/>
    <property type="match status" value="1"/>
</dbReference>
<keyword evidence="2" id="KW-0813">Transport</keyword>
<organism evidence="9 10">
    <name type="scientific">Phyllosticta citricarpa</name>
    <dbReference type="NCBI Taxonomy" id="55181"/>
    <lineage>
        <taxon>Eukaryota</taxon>
        <taxon>Fungi</taxon>
        <taxon>Dikarya</taxon>
        <taxon>Ascomycota</taxon>
        <taxon>Pezizomycotina</taxon>
        <taxon>Dothideomycetes</taxon>
        <taxon>Dothideomycetes incertae sedis</taxon>
        <taxon>Botryosphaeriales</taxon>
        <taxon>Phyllostictaceae</taxon>
        <taxon>Phyllosticta</taxon>
    </lineage>
</organism>
<name>A0ABR1MLN5_9PEZI</name>
<dbReference type="InterPro" id="IPR036259">
    <property type="entry name" value="MFS_trans_sf"/>
</dbReference>
<feature type="region of interest" description="Disordered" evidence="6">
    <location>
        <begin position="88"/>
        <end position="125"/>
    </location>
</feature>
<feature type="transmembrane region" description="Helical" evidence="7">
    <location>
        <begin position="529"/>
        <end position="549"/>
    </location>
</feature>
<dbReference type="CDD" id="cd17330">
    <property type="entry name" value="MFS_SLC46_TetA_like"/>
    <property type="match status" value="1"/>
</dbReference>
<feature type="transmembrane region" description="Helical" evidence="7">
    <location>
        <begin position="493"/>
        <end position="517"/>
    </location>
</feature>